<dbReference type="FunFam" id="3.20.20.70:FF:000024">
    <property type="entry name" value="Indole-3-glycerol phosphate synthase"/>
    <property type="match status" value="1"/>
</dbReference>
<organism evidence="19 20">
    <name type="scientific">Kangiella koreensis (strain DSM 16069 / JCM 12317 / KCTC 12182 / SW-125)</name>
    <dbReference type="NCBI Taxonomy" id="523791"/>
    <lineage>
        <taxon>Bacteria</taxon>
        <taxon>Pseudomonadati</taxon>
        <taxon>Pseudomonadota</taxon>
        <taxon>Gammaproteobacteria</taxon>
        <taxon>Kangiellales</taxon>
        <taxon>Kangiellaceae</taxon>
        <taxon>Kangiella</taxon>
    </lineage>
</organism>
<comment type="similarity">
    <text evidence="15">Belongs to the TrpC family.</text>
</comment>
<dbReference type="NCBIfam" id="NF006945">
    <property type="entry name" value="PRK09427.1"/>
    <property type="match status" value="1"/>
</dbReference>
<dbReference type="PROSITE" id="PS00614">
    <property type="entry name" value="IGPS"/>
    <property type="match status" value="1"/>
</dbReference>
<keyword evidence="9 15" id="KW-0822">Tryptophan biosynthesis</keyword>
<evidence type="ECO:0000256" key="1">
    <source>
        <dbReference type="ARBA" id="ARBA00001164"/>
    </source>
</evidence>
<dbReference type="CDD" id="cd00331">
    <property type="entry name" value="IGPS"/>
    <property type="match status" value="1"/>
</dbReference>
<dbReference type="Pfam" id="PF00697">
    <property type="entry name" value="PRAI"/>
    <property type="match status" value="1"/>
</dbReference>
<dbReference type="Gene3D" id="3.20.20.70">
    <property type="entry name" value="Aldolase class I"/>
    <property type="match status" value="2"/>
</dbReference>
<sequence>MLNVLETILEHKRSVIGNTADYHDLEPSQRSFYDALSKPHYGFIMECKKASPSKGLIRAKFDLDQIVPVYDQYADAISVLTEERFFRGSFSNLQKVRKLTDKPLLCKDFILSPKQIRQARYFGADAVLLMLSVLNDKDYTICQEQAESLNMDVLTEVHTEAELERAIKLGAKIIGINNRNLKDLSTSFEHTQALAKKIPADRLVVTESGINTHQDVLDLSQFSDACLVGSSLMKEDDLELAARQLVYGDIKVCGVTQQSDADLLQELPASCVGVIFVPNSKRCVDSNIITSSKPLIGVFQDQSIDEVVSAAQQYRLQAVQLHGDESLDFAQAIKQQVTDIKVSKVFHVGPEISSEIFEKELKTLLDTYDEVLLDTEVTNSTQNQRGGTGVSFDWSLLRNLNPQLFSQKLRIAGGVNAENIQNLKQLGVINVDLSSSVESSPGVKGKDLLAYFFRAARPQSGRNQFNSADREVDNNLNPVAVGGISS</sequence>
<comment type="catalytic activity">
    <reaction evidence="1 16">
        <text>N-(5-phospho-beta-D-ribosyl)anthranilate = 1-(2-carboxyphenylamino)-1-deoxy-D-ribulose 5-phosphate</text>
        <dbReference type="Rhea" id="RHEA:21540"/>
        <dbReference type="ChEBI" id="CHEBI:18277"/>
        <dbReference type="ChEBI" id="CHEBI:58613"/>
        <dbReference type="EC" id="5.3.1.24"/>
    </reaction>
</comment>
<dbReference type="PANTHER" id="PTHR22854">
    <property type="entry name" value="TRYPTOPHAN BIOSYNTHESIS PROTEIN"/>
    <property type="match status" value="1"/>
</dbReference>
<dbReference type="EC" id="4.1.1.48" evidence="15"/>
<comment type="similarity">
    <text evidence="6">In the C-terminal section; belongs to the TrpF family.</text>
</comment>
<evidence type="ECO:0000256" key="16">
    <source>
        <dbReference type="HAMAP-Rule" id="MF_00135"/>
    </source>
</evidence>
<dbReference type="HOGENOM" id="CLU_007713_1_2_6"/>
<comment type="similarity">
    <text evidence="16">Belongs to the TrpF family.</text>
</comment>
<dbReference type="Pfam" id="PF00218">
    <property type="entry name" value="IGPS"/>
    <property type="match status" value="1"/>
</dbReference>
<dbReference type="HAMAP" id="MF_00134_B">
    <property type="entry name" value="IGPS_B"/>
    <property type="match status" value="1"/>
</dbReference>
<accession>C7RCR4</accession>
<name>C7RCR4_KANKD</name>
<keyword evidence="11 16" id="KW-0413">Isomerase</keyword>
<evidence type="ECO:0000256" key="8">
    <source>
        <dbReference type="ARBA" id="ARBA00022793"/>
    </source>
</evidence>
<evidence type="ECO:0000256" key="4">
    <source>
        <dbReference type="ARBA" id="ARBA00004696"/>
    </source>
</evidence>
<keyword evidence="20" id="KW-1185">Reference proteome</keyword>
<evidence type="ECO:0000256" key="5">
    <source>
        <dbReference type="ARBA" id="ARBA00007902"/>
    </source>
</evidence>
<dbReference type="STRING" id="523791.Kkor_1644"/>
<evidence type="ECO:0000256" key="10">
    <source>
        <dbReference type="ARBA" id="ARBA00023141"/>
    </source>
</evidence>
<evidence type="ECO:0000256" key="6">
    <source>
        <dbReference type="ARBA" id="ARBA00009847"/>
    </source>
</evidence>
<dbReference type="eggNOG" id="COG0134">
    <property type="taxonomic scope" value="Bacteria"/>
</dbReference>
<dbReference type="PANTHER" id="PTHR22854:SF2">
    <property type="entry name" value="INDOLE-3-GLYCEROL-PHOSPHATE SYNTHASE"/>
    <property type="match status" value="1"/>
</dbReference>
<dbReference type="InterPro" id="IPR011060">
    <property type="entry name" value="RibuloseP-bd_barrel"/>
</dbReference>
<dbReference type="HAMAP" id="MF_00135">
    <property type="entry name" value="PRAI"/>
    <property type="match status" value="1"/>
</dbReference>
<evidence type="ECO:0000313" key="20">
    <source>
        <dbReference type="Proteomes" id="UP000001231"/>
    </source>
</evidence>
<evidence type="ECO:0000256" key="14">
    <source>
        <dbReference type="ARBA" id="ARBA00025592"/>
    </source>
</evidence>
<dbReference type="InterPro" id="IPR013798">
    <property type="entry name" value="Indole-3-glycerol_P_synth_dom"/>
</dbReference>
<evidence type="ECO:0000256" key="15">
    <source>
        <dbReference type="HAMAP-Rule" id="MF_00134"/>
    </source>
</evidence>
<evidence type="ECO:0000256" key="12">
    <source>
        <dbReference type="ARBA" id="ARBA00023239"/>
    </source>
</evidence>
<evidence type="ECO:0000259" key="17">
    <source>
        <dbReference type="Pfam" id="PF00218"/>
    </source>
</evidence>
<comment type="similarity">
    <text evidence="5">In the N-terminal section; belongs to the TrpC family.</text>
</comment>
<keyword evidence="7 15" id="KW-0028">Amino-acid biosynthesis</keyword>
<evidence type="ECO:0000256" key="11">
    <source>
        <dbReference type="ARBA" id="ARBA00023235"/>
    </source>
</evidence>
<evidence type="ECO:0000256" key="13">
    <source>
        <dbReference type="ARBA" id="ARBA00023268"/>
    </source>
</evidence>
<comment type="pathway">
    <text evidence="3 16">Amino-acid biosynthesis; L-tryptophan biosynthesis; L-tryptophan from chorismate: step 3/5.</text>
</comment>
<evidence type="ECO:0000256" key="3">
    <source>
        <dbReference type="ARBA" id="ARBA00004664"/>
    </source>
</evidence>
<keyword evidence="13" id="KW-0511">Multifunctional enzyme</keyword>
<dbReference type="UniPathway" id="UPA00035">
    <property type="reaction ID" value="UER00042"/>
</dbReference>
<dbReference type="GO" id="GO:0000162">
    <property type="term" value="P:L-tryptophan biosynthetic process"/>
    <property type="evidence" value="ECO:0007669"/>
    <property type="project" value="UniProtKB-UniRule"/>
</dbReference>
<comment type="catalytic activity">
    <reaction evidence="2 15">
        <text>1-(2-carboxyphenylamino)-1-deoxy-D-ribulose 5-phosphate + H(+) = (1S,2R)-1-C-(indol-3-yl)glycerol 3-phosphate + CO2 + H2O</text>
        <dbReference type="Rhea" id="RHEA:23476"/>
        <dbReference type="ChEBI" id="CHEBI:15377"/>
        <dbReference type="ChEBI" id="CHEBI:15378"/>
        <dbReference type="ChEBI" id="CHEBI:16526"/>
        <dbReference type="ChEBI" id="CHEBI:58613"/>
        <dbReference type="ChEBI" id="CHEBI:58866"/>
        <dbReference type="EC" id="4.1.1.48"/>
    </reaction>
</comment>
<keyword evidence="12 15" id="KW-0456">Lyase</keyword>
<comment type="function">
    <text evidence="14">Bifunctional enzyme that catalyzes two sequential steps of tryptophan biosynthetic pathway. The first reaction is catalyzed by the isomerase, coded by the TrpF domain; the second reaction is catalyzed by the synthase, coded by the TrpC domain.</text>
</comment>
<dbReference type="CDD" id="cd00405">
    <property type="entry name" value="PRAI"/>
    <property type="match status" value="1"/>
</dbReference>
<dbReference type="FunCoup" id="C7RCR4">
    <property type="interactions" value="348"/>
</dbReference>
<dbReference type="GO" id="GO:0004425">
    <property type="term" value="F:indole-3-glycerol-phosphate synthase activity"/>
    <property type="evidence" value="ECO:0007669"/>
    <property type="project" value="UniProtKB-UniRule"/>
</dbReference>
<reference evidence="19 20" key="1">
    <citation type="journal article" date="2009" name="Stand. Genomic Sci.">
        <title>Complete genome sequence of Kangiella koreensis type strain (SW-125).</title>
        <authorList>
            <person name="Han C."/>
            <person name="Sikorski J."/>
            <person name="Lapidus A."/>
            <person name="Nolan M."/>
            <person name="Glavina Del Rio T."/>
            <person name="Tice H."/>
            <person name="Cheng J.F."/>
            <person name="Lucas S."/>
            <person name="Chen F."/>
            <person name="Copeland A."/>
            <person name="Ivanova N."/>
            <person name="Mavromatis K."/>
            <person name="Ovchinnikova G."/>
            <person name="Pati A."/>
            <person name="Bruce D."/>
            <person name="Goodwin L."/>
            <person name="Pitluck S."/>
            <person name="Chen A."/>
            <person name="Palaniappan K."/>
            <person name="Land M."/>
            <person name="Hauser L."/>
            <person name="Chang Y.J."/>
            <person name="Jeffries C.D."/>
            <person name="Chain P."/>
            <person name="Saunders E."/>
            <person name="Brettin T."/>
            <person name="Goker M."/>
            <person name="Tindall B.J."/>
            <person name="Bristow J."/>
            <person name="Eisen J.A."/>
            <person name="Markowitz V."/>
            <person name="Hugenholtz P."/>
            <person name="Kyrpides N.C."/>
            <person name="Klenk H.P."/>
            <person name="Detter J.C."/>
        </authorList>
    </citation>
    <scope>NUCLEOTIDE SEQUENCE [LARGE SCALE GENOMIC DNA]</scope>
    <source>
        <strain evidence="20">DSM 16069 / KCTC 12182 / SW-125</strain>
    </source>
</reference>
<keyword evidence="10 15" id="KW-0057">Aromatic amino acid biosynthesis</keyword>
<protein>
    <recommendedName>
        <fullName evidence="15 16">Multifunctional fusion protein</fullName>
    </recommendedName>
    <domain>
        <recommendedName>
            <fullName evidence="15">Indole-3-glycerol phosphate synthase</fullName>
            <shortName evidence="15">IGPS</shortName>
            <ecNumber evidence="15">4.1.1.48</ecNumber>
        </recommendedName>
    </domain>
    <domain>
        <recommendedName>
            <fullName evidence="16">N-(5'-phosphoribosyl)anthranilate isomerase</fullName>
            <shortName evidence="16">PRAI</shortName>
            <ecNumber evidence="16">5.3.1.24</ecNumber>
        </recommendedName>
    </domain>
</protein>
<feature type="domain" description="N-(5'phosphoribosyl) anthranilate isomerase (PRAI)" evidence="18">
    <location>
        <begin position="251"/>
        <end position="454"/>
    </location>
</feature>
<dbReference type="KEGG" id="kko:Kkor_1644"/>
<dbReference type="RefSeq" id="WP_015780662.1">
    <property type="nucleotide sequence ID" value="NC_013166.1"/>
</dbReference>
<feature type="domain" description="Indole-3-glycerol phosphate synthase" evidence="17">
    <location>
        <begin position="22"/>
        <end position="245"/>
    </location>
</feature>
<dbReference type="Proteomes" id="UP000001231">
    <property type="component" value="Chromosome"/>
</dbReference>
<dbReference type="EC" id="5.3.1.24" evidence="16"/>
<dbReference type="InterPro" id="IPR045186">
    <property type="entry name" value="Indole-3-glycerol_P_synth"/>
</dbReference>
<evidence type="ECO:0000256" key="9">
    <source>
        <dbReference type="ARBA" id="ARBA00022822"/>
    </source>
</evidence>
<evidence type="ECO:0000256" key="7">
    <source>
        <dbReference type="ARBA" id="ARBA00022605"/>
    </source>
</evidence>
<dbReference type="OrthoDB" id="9804217at2"/>
<dbReference type="EMBL" id="CP001707">
    <property type="protein sequence ID" value="ACV27056.1"/>
    <property type="molecule type" value="Genomic_DNA"/>
</dbReference>
<dbReference type="InterPro" id="IPR001468">
    <property type="entry name" value="Indole-3-GlycerolPSynthase_CS"/>
</dbReference>
<proteinExistence type="inferred from homology"/>
<dbReference type="SUPFAM" id="SSF51366">
    <property type="entry name" value="Ribulose-phoshate binding barrel"/>
    <property type="match status" value="2"/>
</dbReference>
<dbReference type="AlphaFoldDB" id="C7RCR4"/>
<dbReference type="GO" id="GO:0004640">
    <property type="term" value="F:phosphoribosylanthranilate isomerase activity"/>
    <property type="evidence" value="ECO:0007669"/>
    <property type="project" value="UniProtKB-UniRule"/>
</dbReference>
<keyword evidence="8 15" id="KW-0210">Decarboxylase</keyword>
<gene>
    <name evidence="16" type="primary">trpF</name>
    <name evidence="15" type="synonym">trpC</name>
    <name evidence="19" type="ordered locus">Kkor_1644</name>
</gene>
<dbReference type="InterPro" id="IPR013785">
    <property type="entry name" value="Aldolase_TIM"/>
</dbReference>
<evidence type="ECO:0000313" key="19">
    <source>
        <dbReference type="EMBL" id="ACV27056.1"/>
    </source>
</evidence>
<dbReference type="InterPro" id="IPR001240">
    <property type="entry name" value="PRAI_dom"/>
</dbReference>
<evidence type="ECO:0000256" key="2">
    <source>
        <dbReference type="ARBA" id="ARBA00001633"/>
    </source>
</evidence>
<dbReference type="InParanoid" id="C7RCR4"/>
<comment type="pathway">
    <text evidence="4 15">Amino-acid biosynthesis; L-tryptophan biosynthesis; L-tryptophan from chorismate: step 4/5.</text>
</comment>
<evidence type="ECO:0000259" key="18">
    <source>
        <dbReference type="Pfam" id="PF00697"/>
    </source>
</evidence>
<dbReference type="eggNOG" id="COG0135">
    <property type="taxonomic scope" value="Bacteria"/>
</dbReference>